<dbReference type="Pfam" id="PF17678">
    <property type="entry name" value="Glyco_hydro_92N"/>
    <property type="match status" value="1"/>
</dbReference>
<dbReference type="Gene3D" id="3.30.2080.10">
    <property type="entry name" value="GH92 mannosidase domain"/>
    <property type="match status" value="1"/>
</dbReference>
<dbReference type="FunFam" id="3.30.2080.10:FF:000001">
    <property type="entry name" value="Alpha-1,2-mannosidase subfamily"/>
    <property type="match status" value="1"/>
</dbReference>
<accession>A0A1L9B3Z3</accession>
<feature type="domain" description="Glycosyl hydrolase family 92 N-terminal" evidence="3">
    <location>
        <begin position="31"/>
        <end position="282"/>
    </location>
</feature>
<dbReference type="InterPro" id="IPR014718">
    <property type="entry name" value="GH-type_carb-bd"/>
</dbReference>
<dbReference type="SUPFAM" id="SSF48208">
    <property type="entry name" value="Six-hairpin glycosidases"/>
    <property type="match status" value="1"/>
</dbReference>
<feature type="chain" id="PRO_5012137543" evidence="1">
    <location>
        <begin position="23"/>
        <end position="772"/>
    </location>
</feature>
<feature type="signal peptide" evidence="1">
    <location>
        <begin position="1"/>
        <end position="22"/>
    </location>
</feature>
<dbReference type="InterPro" id="IPR012939">
    <property type="entry name" value="Glyco_hydro_92"/>
</dbReference>
<proteinExistence type="predicted"/>
<dbReference type="Gene3D" id="2.70.98.10">
    <property type="match status" value="1"/>
</dbReference>
<name>A0A1L9B3Z3_9BACT</name>
<dbReference type="Proteomes" id="UP000182229">
    <property type="component" value="Unassembled WGS sequence"/>
</dbReference>
<dbReference type="GO" id="GO:0006516">
    <property type="term" value="P:glycoprotein catabolic process"/>
    <property type="evidence" value="ECO:0007669"/>
    <property type="project" value="TreeGrafter"/>
</dbReference>
<evidence type="ECO:0000259" key="2">
    <source>
        <dbReference type="Pfam" id="PF07971"/>
    </source>
</evidence>
<sequence>MRLGMFCAVGALLGAMSGEARAAAPSAYDAVDPFIGTGGKGHTFPGAVAPFGMVQLSPDTDVRPFKQSYDWAAGYRHDDPTILGFSHTHFSGAGHSDLGDVLLTPFSGAVKLDPGEADKPGSGYRSRFSHDGEVARPGYYAVTLSDSRVRAELTAGLRTGMHRYTFEGKAPAGVLLDLRSSIYNYPGKVLWSRVRVANDGTVTGYRETRGWAPGRKLFFAIRFNKPLVSHALHDRDEAIVYKGFRQPGRSPADKAQLEGRALEGVFEFGELDGPLIVKVAISAVSEDNALLNLDSEQTGFDFGALRGSTRAAWEQALGVVELDAPAPMRTSVYTALYHSLIAPSVFTDADGRYRGPDDQVHKAEGFTFHSTFSLWDTFRAEHPLLLLVQPEKRNSDIVNSLLASQRHSPYGILPVWQFHGLETWTMIGYHAVPVIADAWLKGIRGFDANAALDAMVKSATYAPYGGLGDYMSLGYVPIDREPEAASKTVEYAYDDWTIARMARALGKEDIARTFEARAGNWRNTFDAKSGFIRARRADGAFRTPFDPTAINYGSDYTEGNAWQYSWFVPQDLSGLIKAMGGDAAVVKKLDAMFEYDISKLDYSHAEDIAGLIGQYIHGNEPSHHVAYMYSFAGAPWRTQARLKQIVDSQYKPTPDGLSGNDDLGQMSSWLVFTALGFYPVTPGSNEYVLGRPFVERAALNLPNGKRFTVTTEGLSDANLYVGKVSLNGRPLERGFLRHEELLAGGSLHFVMQAKPNTSWATKPQARSMSRAP</sequence>
<keyword evidence="5" id="KW-1185">Reference proteome</keyword>
<dbReference type="InterPro" id="IPR050883">
    <property type="entry name" value="PNGase"/>
</dbReference>
<dbReference type="PANTHER" id="PTHR12143">
    <property type="entry name" value="PEPTIDE N-GLYCANASE PNGASE -RELATED"/>
    <property type="match status" value="1"/>
</dbReference>
<evidence type="ECO:0000313" key="5">
    <source>
        <dbReference type="Proteomes" id="UP000182229"/>
    </source>
</evidence>
<reference evidence="5" key="1">
    <citation type="submission" date="2016-11" db="EMBL/GenBank/DDBJ databases">
        <authorList>
            <person name="Shukria A."/>
            <person name="Stevens D.C."/>
        </authorList>
    </citation>
    <scope>NUCLEOTIDE SEQUENCE [LARGE SCALE GENOMIC DNA]</scope>
    <source>
        <strain evidence="5">Cbfe23</strain>
    </source>
</reference>
<dbReference type="STRING" id="83449.BON30_31425"/>
<dbReference type="OrthoDB" id="9804511at2"/>
<dbReference type="Pfam" id="PF07971">
    <property type="entry name" value="Glyco_hydro_92"/>
    <property type="match status" value="1"/>
</dbReference>
<dbReference type="AlphaFoldDB" id="A0A1L9B3Z3"/>
<evidence type="ECO:0000256" key="1">
    <source>
        <dbReference type="SAM" id="SignalP"/>
    </source>
</evidence>
<dbReference type="PANTHER" id="PTHR12143:SF39">
    <property type="entry name" value="SECRETED PROTEIN"/>
    <property type="match status" value="1"/>
</dbReference>
<comment type="caution">
    <text evidence="4">The sequence shown here is derived from an EMBL/GenBank/DDBJ whole genome shotgun (WGS) entry which is preliminary data.</text>
</comment>
<dbReference type="RefSeq" id="WP_071902145.1">
    <property type="nucleotide sequence ID" value="NZ_MPIN01000009.1"/>
</dbReference>
<dbReference type="Gene3D" id="1.20.1610.10">
    <property type="entry name" value="alpha-1,2-mannosidases domains"/>
    <property type="match status" value="1"/>
</dbReference>
<dbReference type="FunFam" id="1.20.1050.60:FF:000001">
    <property type="entry name" value="Putative alpha-1,2-mannosidase"/>
    <property type="match status" value="1"/>
</dbReference>
<dbReference type="Gene3D" id="1.20.1050.60">
    <property type="entry name" value="alpha-1,2-mannosidase"/>
    <property type="match status" value="1"/>
</dbReference>
<dbReference type="NCBIfam" id="TIGR01180">
    <property type="entry name" value="aman2_put"/>
    <property type="match status" value="1"/>
</dbReference>
<dbReference type="InterPro" id="IPR005887">
    <property type="entry name" value="GH92_a_mannosidase_put"/>
</dbReference>
<evidence type="ECO:0000259" key="3">
    <source>
        <dbReference type="Pfam" id="PF17678"/>
    </source>
</evidence>
<dbReference type="GO" id="GO:0000224">
    <property type="term" value="F:peptide-N4-(N-acetyl-beta-glucosaminyl)asparagine amidase activity"/>
    <property type="evidence" value="ECO:0007669"/>
    <property type="project" value="TreeGrafter"/>
</dbReference>
<dbReference type="GO" id="GO:0030246">
    <property type="term" value="F:carbohydrate binding"/>
    <property type="evidence" value="ECO:0007669"/>
    <property type="project" value="InterPro"/>
</dbReference>
<keyword evidence="4" id="KW-0378">Hydrolase</keyword>
<feature type="domain" description="Glycosyl hydrolase family 92" evidence="2">
    <location>
        <begin position="288"/>
        <end position="752"/>
    </location>
</feature>
<gene>
    <name evidence="4" type="ORF">BON30_31425</name>
</gene>
<dbReference type="InterPro" id="IPR041371">
    <property type="entry name" value="GH92_N"/>
</dbReference>
<dbReference type="EMBL" id="MPIN01000009">
    <property type="protein sequence ID" value="OJH36997.1"/>
    <property type="molecule type" value="Genomic_DNA"/>
</dbReference>
<organism evidence="4 5">
    <name type="scientific">Cystobacter ferrugineus</name>
    <dbReference type="NCBI Taxonomy" id="83449"/>
    <lineage>
        <taxon>Bacteria</taxon>
        <taxon>Pseudomonadati</taxon>
        <taxon>Myxococcota</taxon>
        <taxon>Myxococcia</taxon>
        <taxon>Myxococcales</taxon>
        <taxon>Cystobacterineae</taxon>
        <taxon>Archangiaceae</taxon>
        <taxon>Cystobacter</taxon>
    </lineage>
</organism>
<reference evidence="4 5" key="2">
    <citation type="submission" date="2016-12" db="EMBL/GenBank/DDBJ databases">
        <title>Draft Genome Sequence of Cystobacter ferrugineus Strain Cbfe23.</title>
        <authorList>
            <person name="Akbar S."/>
            <person name="Dowd S.E."/>
            <person name="Stevens D.C."/>
        </authorList>
    </citation>
    <scope>NUCLEOTIDE SEQUENCE [LARGE SCALE GENOMIC DNA]</scope>
    <source>
        <strain evidence="4 5">Cbfe23</strain>
    </source>
</reference>
<keyword evidence="1" id="KW-0732">Signal</keyword>
<evidence type="ECO:0000313" key="4">
    <source>
        <dbReference type="EMBL" id="OJH36997.1"/>
    </source>
</evidence>
<protein>
    <submittedName>
        <fullName evidence="4">Sugar hydrolase</fullName>
    </submittedName>
</protein>
<dbReference type="GO" id="GO:0005829">
    <property type="term" value="C:cytosol"/>
    <property type="evidence" value="ECO:0007669"/>
    <property type="project" value="TreeGrafter"/>
</dbReference>
<dbReference type="InterPro" id="IPR008928">
    <property type="entry name" value="6-hairpin_glycosidase_sf"/>
</dbReference>
<dbReference type="GO" id="GO:0005975">
    <property type="term" value="P:carbohydrate metabolic process"/>
    <property type="evidence" value="ECO:0007669"/>
    <property type="project" value="InterPro"/>
</dbReference>